<dbReference type="EMBL" id="BMSV01000003">
    <property type="protein sequence ID" value="GGP98392.1"/>
    <property type="molecule type" value="Genomic_DNA"/>
</dbReference>
<keyword evidence="2" id="KW-1185">Reference proteome</keyword>
<protein>
    <submittedName>
        <fullName evidence="1">Uncharacterized protein</fullName>
    </submittedName>
</protein>
<accession>A0A918AXI6</accession>
<evidence type="ECO:0000313" key="2">
    <source>
        <dbReference type="Proteomes" id="UP000654123"/>
    </source>
</evidence>
<organism evidence="1 2">
    <name type="scientific">Streptomyces roseolilacinus</name>
    <dbReference type="NCBI Taxonomy" id="66904"/>
    <lineage>
        <taxon>Bacteria</taxon>
        <taxon>Bacillati</taxon>
        <taxon>Actinomycetota</taxon>
        <taxon>Actinomycetes</taxon>
        <taxon>Kitasatosporales</taxon>
        <taxon>Streptomycetaceae</taxon>
        <taxon>Streptomyces</taxon>
    </lineage>
</organism>
<proteinExistence type="predicted"/>
<dbReference type="AlphaFoldDB" id="A0A918AXI6"/>
<dbReference type="RefSeq" id="WP_189532279.1">
    <property type="nucleotide sequence ID" value="NZ_BMSV01000003.1"/>
</dbReference>
<gene>
    <name evidence="1" type="ORF">GCM10010249_15570</name>
</gene>
<dbReference type="Proteomes" id="UP000654123">
    <property type="component" value="Unassembled WGS sequence"/>
</dbReference>
<comment type="caution">
    <text evidence="1">The sequence shown here is derived from an EMBL/GenBank/DDBJ whole genome shotgun (WGS) entry which is preliminary data.</text>
</comment>
<name>A0A918AXI6_9ACTN</name>
<evidence type="ECO:0000313" key="1">
    <source>
        <dbReference type="EMBL" id="GGP98392.1"/>
    </source>
</evidence>
<reference evidence="1" key="2">
    <citation type="submission" date="2020-09" db="EMBL/GenBank/DDBJ databases">
        <authorList>
            <person name="Sun Q."/>
            <person name="Ohkuma M."/>
        </authorList>
    </citation>
    <scope>NUCLEOTIDE SEQUENCE</scope>
    <source>
        <strain evidence="1">JCM 4335</strain>
    </source>
</reference>
<sequence length="111" mass="11608">MVRRRVPLPALASALVLGGLWWWAVLRLALVPDRAGLAEGVAAASGWGLSLLPVHVAAAPGPGRSTGRRSRWRAAVRDSFPEALRGLVWDVVRAFGRGVPRRSGDGGGPGG</sequence>
<reference evidence="1" key="1">
    <citation type="journal article" date="2014" name="Int. J. Syst. Evol. Microbiol.">
        <title>Complete genome sequence of Corynebacterium casei LMG S-19264T (=DSM 44701T), isolated from a smear-ripened cheese.</title>
        <authorList>
            <consortium name="US DOE Joint Genome Institute (JGI-PGF)"/>
            <person name="Walter F."/>
            <person name="Albersmeier A."/>
            <person name="Kalinowski J."/>
            <person name="Ruckert C."/>
        </authorList>
    </citation>
    <scope>NUCLEOTIDE SEQUENCE</scope>
    <source>
        <strain evidence="1">JCM 4335</strain>
    </source>
</reference>